<dbReference type="RefSeq" id="WP_306988797.1">
    <property type="nucleotide sequence ID" value="NZ_JAUSUT010000001.1"/>
</dbReference>
<organism evidence="1 2">
    <name type="scientific">Amycolatopsis thermophila</name>
    <dbReference type="NCBI Taxonomy" id="206084"/>
    <lineage>
        <taxon>Bacteria</taxon>
        <taxon>Bacillati</taxon>
        <taxon>Actinomycetota</taxon>
        <taxon>Actinomycetes</taxon>
        <taxon>Pseudonocardiales</taxon>
        <taxon>Pseudonocardiaceae</taxon>
        <taxon>Amycolatopsis</taxon>
    </lineage>
</organism>
<gene>
    <name evidence="1" type="ORF">FB470_000780</name>
</gene>
<sequence>MSGGPRVRLVAVDPRTWRSCHEIADVFTGPEWECDRDRVDQALRAP</sequence>
<reference evidence="1 2" key="1">
    <citation type="submission" date="2023-07" db="EMBL/GenBank/DDBJ databases">
        <title>Sequencing the genomes of 1000 actinobacteria strains.</title>
        <authorList>
            <person name="Klenk H.-P."/>
        </authorList>
    </citation>
    <scope>NUCLEOTIDE SEQUENCE [LARGE SCALE GENOMIC DNA]</scope>
    <source>
        <strain evidence="1 2">DSM 45805</strain>
    </source>
</reference>
<evidence type="ECO:0000313" key="2">
    <source>
        <dbReference type="Proteomes" id="UP001229651"/>
    </source>
</evidence>
<dbReference type="EMBL" id="JAUSUT010000001">
    <property type="protein sequence ID" value="MDQ0376786.1"/>
    <property type="molecule type" value="Genomic_DNA"/>
</dbReference>
<comment type="caution">
    <text evidence="1">The sequence shown here is derived from an EMBL/GenBank/DDBJ whole genome shotgun (WGS) entry which is preliminary data.</text>
</comment>
<protein>
    <submittedName>
        <fullName evidence="1">Uncharacterized protein</fullName>
    </submittedName>
</protein>
<evidence type="ECO:0000313" key="1">
    <source>
        <dbReference type="EMBL" id="MDQ0376786.1"/>
    </source>
</evidence>
<name>A0ABU0ENB5_9PSEU</name>
<dbReference type="Proteomes" id="UP001229651">
    <property type="component" value="Unassembled WGS sequence"/>
</dbReference>
<keyword evidence="2" id="KW-1185">Reference proteome</keyword>
<proteinExistence type="predicted"/>
<accession>A0ABU0ENB5</accession>